<dbReference type="SUPFAM" id="SSF55424">
    <property type="entry name" value="FAD/NAD-linked reductases, dimerisation (C-terminal) domain"/>
    <property type="match status" value="1"/>
</dbReference>
<dbReference type="PRINTS" id="PR00368">
    <property type="entry name" value="FADPNR"/>
</dbReference>
<dbReference type="SUPFAM" id="SSF51905">
    <property type="entry name" value="FAD/NAD(P)-binding domain"/>
    <property type="match status" value="2"/>
</dbReference>
<name>A0A1H8YY95_9BACT</name>
<keyword evidence="8" id="KW-1185">Reference proteome</keyword>
<dbReference type="PANTHER" id="PTHR43557">
    <property type="entry name" value="APOPTOSIS-INDUCING FACTOR 1"/>
    <property type="match status" value="1"/>
</dbReference>
<dbReference type="RefSeq" id="WP_090164830.1">
    <property type="nucleotide sequence ID" value="NZ_FOFB01000001.1"/>
</dbReference>
<dbReference type="Pfam" id="PF14759">
    <property type="entry name" value="Reductase_C"/>
    <property type="match status" value="1"/>
</dbReference>
<dbReference type="InterPro" id="IPR016156">
    <property type="entry name" value="FAD/NAD-linked_Rdtase_dimer_sf"/>
</dbReference>
<evidence type="ECO:0000256" key="1">
    <source>
        <dbReference type="ARBA" id="ARBA00001974"/>
    </source>
</evidence>
<dbReference type="GO" id="GO:0005737">
    <property type="term" value="C:cytoplasm"/>
    <property type="evidence" value="ECO:0007669"/>
    <property type="project" value="TreeGrafter"/>
</dbReference>
<dbReference type="PRINTS" id="PR00411">
    <property type="entry name" value="PNDRDTASEI"/>
</dbReference>
<keyword evidence="2" id="KW-0285">Flavoprotein</keyword>
<dbReference type="InParanoid" id="A0A1H8YY95"/>
<reference evidence="8" key="1">
    <citation type="submission" date="2016-10" db="EMBL/GenBank/DDBJ databases">
        <authorList>
            <person name="Varghese N."/>
            <person name="Submissions S."/>
        </authorList>
    </citation>
    <scope>NUCLEOTIDE SEQUENCE [LARGE SCALE GENOMIC DNA]</scope>
    <source>
        <strain evidence="8">DSM 24740</strain>
    </source>
</reference>
<evidence type="ECO:0000259" key="5">
    <source>
        <dbReference type="Pfam" id="PF07992"/>
    </source>
</evidence>
<evidence type="ECO:0000256" key="2">
    <source>
        <dbReference type="ARBA" id="ARBA00022630"/>
    </source>
</evidence>
<dbReference type="Proteomes" id="UP000199021">
    <property type="component" value="Unassembled WGS sequence"/>
</dbReference>
<evidence type="ECO:0000313" key="7">
    <source>
        <dbReference type="EMBL" id="SEP57053.1"/>
    </source>
</evidence>
<accession>A0A1H8YY95</accession>
<sequence length="417" mass="45342">MVDRTAHQTCLIIGASHAGVNAAFALRKQGWKGNIKLFDREPELPYHRPPLSKVFLSGDTGVEDSLLKGISSYESENIDLQTGRSVTEILPKDKIVRLSDGETCSYDQLLLATGASPLMPPIPGLKSSHKIFGLRTAADARGIRNAFFASSGKRVVVIGGGYIGLEAAASLRKLGGRVTVLEREERVLARVTSPEMSAFFTRLHTDKGVSIATGRNVTAIEIKGSELEVFCGDGSRYAADMLIVGVGVVVNTALAQMAGLKISNGIAVNARMQTSDPDIYAIGDCTSFFHPRYKKEIRLESVQNAVDQAKVAAANICGIPTEYASLPWFWSDQFEVKLQMCGLASGYDRLVVRREEGDDPHQHSCWYFSGDKLLAVDAVNHARAYMLGMKLLKEGKHPAPEKLEDLSLALHPRTVLA</sequence>
<dbReference type="GO" id="GO:0051213">
    <property type="term" value="F:dioxygenase activity"/>
    <property type="evidence" value="ECO:0007669"/>
    <property type="project" value="UniProtKB-KW"/>
</dbReference>
<feature type="domain" description="FAD/NAD(P)-binding" evidence="5">
    <location>
        <begin position="10"/>
        <end position="309"/>
    </location>
</feature>
<dbReference type="GO" id="GO:0016651">
    <property type="term" value="F:oxidoreductase activity, acting on NAD(P)H"/>
    <property type="evidence" value="ECO:0007669"/>
    <property type="project" value="TreeGrafter"/>
</dbReference>
<evidence type="ECO:0000313" key="8">
    <source>
        <dbReference type="Proteomes" id="UP000199021"/>
    </source>
</evidence>
<dbReference type="InterPro" id="IPR023753">
    <property type="entry name" value="FAD/NAD-binding_dom"/>
</dbReference>
<dbReference type="STRING" id="478744.SAMN05444359_10179"/>
<dbReference type="PANTHER" id="PTHR43557:SF2">
    <property type="entry name" value="RIESKE DOMAIN-CONTAINING PROTEIN-RELATED"/>
    <property type="match status" value="1"/>
</dbReference>
<dbReference type="Gene3D" id="3.30.390.30">
    <property type="match status" value="1"/>
</dbReference>
<gene>
    <name evidence="7" type="ORF">SAMN05444359_10179</name>
</gene>
<dbReference type="InterPro" id="IPR050446">
    <property type="entry name" value="FAD-oxidoreductase/Apoptosis"/>
</dbReference>
<dbReference type="InterPro" id="IPR028202">
    <property type="entry name" value="Reductase_C"/>
</dbReference>
<dbReference type="Pfam" id="PF07992">
    <property type="entry name" value="Pyr_redox_2"/>
    <property type="match status" value="1"/>
</dbReference>
<comment type="cofactor">
    <cofactor evidence="1">
        <name>FAD</name>
        <dbReference type="ChEBI" id="CHEBI:57692"/>
    </cofactor>
</comment>
<dbReference type="EMBL" id="FOFB01000001">
    <property type="protein sequence ID" value="SEP57053.1"/>
    <property type="molecule type" value="Genomic_DNA"/>
</dbReference>
<keyword evidence="7" id="KW-0223">Dioxygenase</keyword>
<evidence type="ECO:0000259" key="6">
    <source>
        <dbReference type="Pfam" id="PF14759"/>
    </source>
</evidence>
<proteinExistence type="predicted"/>
<dbReference type="AlphaFoldDB" id="A0A1H8YY95"/>
<evidence type="ECO:0000256" key="4">
    <source>
        <dbReference type="ARBA" id="ARBA00023002"/>
    </source>
</evidence>
<feature type="domain" description="Reductase C-terminal" evidence="6">
    <location>
        <begin position="328"/>
        <end position="410"/>
    </location>
</feature>
<organism evidence="7 8">
    <name type="scientific">Neolewinella agarilytica</name>
    <dbReference type="NCBI Taxonomy" id="478744"/>
    <lineage>
        <taxon>Bacteria</taxon>
        <taxon>Pseudomonadati</taxon>
        <taxon>Bacteroidota</taxon>
        <taxon>Saprospiria</taxon>
        <taxon>Saprospirales</taxon>
        <taxon>Lewinellaceae</taxon>
        <taxon>Neolewinella</taxon>
    </lineage>
</organism>
<keyword evidence="4" id="KW-0560">Oxidoreductase</keyword>
<protein>
    <submittedName>
        <fullName evidence="7">3-phenylpropionate/trans-cinnamate dioxygenase ferredoxin reductase subunit</fullName>
    </submittedName>
</protein>
<dbReference type="InterPro" id="IPR036188">
    <property type="entry name" value="FAD/NAD-bd_sf"/>
</dbReference>
<dbReference type="Gene3D" id="3.50.50.60">
    <property type="entry name" value="FAD/NAD(P)-binding domain"/>
    <property type="match status" value="2"/>
</dbReference>
<dbReference type="OrthoDB" id="9792592at2"/>
<evidence type="ECO:0000256" key="3">
    <source>
        <dbReference type="ARBA" id="ARBA00022827"/>
    </source>
</evidence>
<keyword evidence="3" id="KW-0274">FAD</keyword>